<dbReference type="FunFam" id="3.40.50.300:FF:000366">
    <property type="entry name" value="GTPase, IMAP family member 2"/>
    <property type="match status" value="1"/>
</dbReference>
<dbReference type="Pfam" id="PF04548">
    <property type="entry name" value="AIG1"/>
    <property type="match status" value="1"/>
</dbReference>
<dbReference type="PROSITE" id="PS51720">
    <property type="entry name" value="G_AIG1"/>
    <property type="match status" value="1"/>
</dbReference>
<dbReference type="Gene3D" id="3.40.50.300">
    <property type="entry name" value="P-loop containing nucleotide triphosphate hydrolases"/>
    <property type="match status" value="1"/>
</dbReference>
<accession>A0A9D3RYC2</accession>
<evidence type="ECO:0000259" key="6">
    <source>
        <dbReference type="PROSITE" id="PS51720"/>
    </source>
</evidence>
<organism evidence="7 8">
    <name type="scientific">Anguilla anguilla</name>
    <name type="common">European freshwater eel</name>
    <name type="synonym">Muraena anguilla</name>
    <dbReference type="NCBI Taxonomy" id="7936"/>
    <lineage>
        <taxon>Eukaryota</taxon>
        <taxon>Metazoa</taxon>
        <taxon>Chordata</taxon>
        <taxon>Craniata</taxon>
        <taxon>Vertebrata</taxon>
        <taxon>Euteleostomi</taxon>
        <taxon>Actinopterygii</taxon>
        <taxon>Neopterygii</taxon>
        <taxon>Teleostei</taxon>
        <taxon>Anguilliformes</taxon>
        <taxon>Anguillidae</taxon>
        <taxon>Anguilla</taxon>
    </lineage>
</organism>
<dbReference type="InterPro" id="IPR027417">
    <property type="entry name" value="P-loop_NTPase"/>
</dbReference>
<dbReference type="AlphaFoldDB" id="A0A9D3RYC2"/>
<dbReference type="SUPFAM" id="SSF52540">
    <property type="entry name" value="P-loop containing nucleoside triphosphate hydrolases"/>
    <property type="match status" value="1"/>
</dbReference>
<dbReference type="PANTHER" id="PTHR10903">
    <property type="entry name" value="GTPASE, IMAP FAMILY MEMBER-RELATED"/>
    <property type="match status" value="1"/>
</dbReference>
<evidence type="ECO:0000256" key="1">
    <source>
        <dbReference type="ARBA" id="ARBA00008535"/>
    </source>
</evidence>
<feature type="coiled-coil region" evidence="4">
    <location>
        <begin position="224"/>
        <end position="301"/>
    </location>
</feature>
<keyword evidence="3" id="KW-0342">GTP-binding</keyword>
<reference evidence="7" key="1">
    <citation type="submission" date="2021-01" db="EMBL/GenBank/DDBJ databases">
        <title>A chromosome-scale assembly of European eel, Anguilla anguilla.</title>
        <authorList>
            <person name="Henkel C."/>
            <person name="Jong-Raadsen S.A."/>
            <person name="Dufour S."/>
            <person name="Weltzien F.-A."/>
            <person name="Palstra A.P."/>
            <person name="Pelster B."/>
            <person name="Spaink H.P."/>
            <person name="Van Den Thillart G.E."/>
            <person name="Jansen H."/>
            <person name="Zahm M."/>
            <person name="Klopp C."/>
            <person name="Cedric C."/>
            <person name="Louis A."/>
            <person name="Berthelot C."/>
            <person name="Parey E."/>
            <person name="Roest Crollius H."/>
            <person name="Montfort J."/>
            <person name="Robinson-Rechavi M."/>
            <person name="Bucao C."/>
            <person name="Bouchez O."/>
            <person name="Gislard M."/>
            <person name="Lluch J."/>
            <person name="Milhes M."/>
            <person name="Lampietro C."/>
            <person name="Lopez Roques C."/>
            <person name="Donnadieu C."/>
            <person name="Braasch I."/>
            <person name="Desvignes T."/>
            <person name="Postlethwait J."/>
            <person name="Bobe J."/>
            <person name="Guiguen Y."/>
            <person name="Dirks R."/>
        </authorList>
    </citation>
    <scope>NUCLEOTIDE SEQUENCE</scope>
    <source>
        <strain evidence="7">Tag_6206</strain>
        <tissue evidence="7">Liver</tissue>
    </source>
</reference>
<evidence type="ECO:0000256" key="4">
    <source>
        <dbReference type="SAM" id="Coils"/>
    </source>
</evidence>
<keyword evidence="8" id="KW-1185">Reference proteome</keyword>
<evidence type="ECO:0000256" key="2">
    <source>
        <dbReference type="ARBA" id="ARBA00022741"/>
    </source>
</evidence>
<dbReference type="Proteomes" id="UP001044222">
    <property type="component" value="Chromosome 6"/>
</dbReference>
<gene>
    <name evidence="7" type="ORF">ANANG_G00129560</name>
</gene>
<keyword evidence="4" id="KW-0175">Coiled coil</keyword>
<comment type="caution">
    <text evidence="7">The sequence shown here is derived from an EMBL/GenBank/DDBJ whole genome shotgun (WGS) entry which is preliminary data.</text>
</comment>
<sequence>MASQSERKLDEKDATIKRRHSIERPPDMQTAQRIVLLGKTGSGKSSCGNTILGTEAFKVAFSPSSKTKQCEKKRGEVDGRQLVLVDTPGLFDTTLSKTQLEQEIGKCLNFSAPGPHAFLVVIGCRRFTQEERAAVERIREIFGKEADKYAMILFTHGDELEGTVEEYLQEAEEDLRELVRQCGNVYHVFNNKDPADREQVLSLLDKMDAMVSANKGSHYTSQTYRDVERRIAEKEKELRESYGRKMRERERELREEYRAKLTSLERRLQTAEEDLLTEREKRKLEEEKNRKLREIMRYYESQMRNCRHEAESTPFLTA</sequence>
<dbReference type="EMBL" id="JAFIRN010000006">
    <property type="protein sequence ID" value="KAG5847753.1"/>
    <property type="molecule type" value="Genomic_DNA"/>
</dbReference>
<feature type="compositionally biased region" description="Basic and acidic residues" evidence="5">
    <location>
        <begin position="1"/>
        <end position="26"/>
    </location>
</feature>
<name>A0A9D3RYC2_ANGAN</name>
<dbReference type="CDD" id="cd01852">
    <property type="entry name" value="AIG1"/>
    <property type="match status" value="1"/>
</dbReference>
<dbReference type="PANTHER" id="PTHR10903:SF180">
    <property type="entry name" value="GTPASE IMAP FAMILY MEMBER 7-LIKE"/>
    <property type="match status" value="1"/>
</dbReference>
<evidence type="ECO:0000313" key="8">
    <source>
        <dbReference type="Proteomes" id="UP001044222"/>
    </source>
</evidence>
<dbReference type="InterPro" id="IPR045058">
    <property type="entry name" value="GIMA/IAN/Toc"/>
</dbReference>
<evidence type="ECO:0000313" key="7">
    <source>
        <dbReference type="EMBL" id="KAG5847753.1"/>
    </source>
</evidence>
<feature type="domain" description="AIG1-type G" evidence="6">
    <location>
        <begin position="29"/>
        <end position="228"/>
    </location>
</feature>
<protein>
    <recommendedName>
        <fullName evidence="6">AIG1-type G domain-containing protein</fullName>
    </recommendedName>
</protein>
<comment type="similarity">
    <text evidence="1">Belongs to the TRAFAC class TrmE-Era-EngA-EngB-Septin-like GTPase superfamily. AIG1/Toc34/Toc159-like paraseptin GTPase family. IAN subfamily.</text>
</comment>
<keyword evidence="2" id="KW-0547">Nucleotide-binding</keyword>
<evidence type="ECO:0000256" key="3">
    <source>
        <dbReference type="ARBA" id="ARBA00023134"/>
    </source>
</evidence>
<evidence type="ECO:0000256" key="5">
    <source>
        <dbReference type="SAM" id="MobiDB-lite"/>
    </source>
</evidence>
<proteinExistence type="inferred from homology"/>
<dbReference type="InterPro" id="IPR006703">
    <property type="entry name" value="G_AIG1"/>
</dbReference>
<feature type="region of interest" description="Disordered" evidence="5">
    <location>
        <begin position="1"/>
        <end position="29"/>
    </location>
</feature>
<dbReference type="GO" id="GO:0005525">
    <property type="term" value="F:GTP binding"/>
    <property type="evidence" value="ECO:0007669"/>
    <property type="project" value="UniProtKB-KW"/>
</dbReference>